<feature type="transmembrane region" description="Helical" evidence="5">
    <location>
        <begin position="16"/>
        <end position="38"/>
    </location>
</feature>
<dbReference type="EMBL" id="MGIV01000002">
    <property type="protein sequence ID" value="OGM95598.1"/>
    <property type="molecule type" value="Genomic_DNA"/>
</dbReference>
<feature type="transmembrane region" description="Helical" evidence="5">
    <location>
        <begin position="339"/>
        <end position="363"/>
    </location>
</feature>
<accession>A0A1F8E5Y4</accession>
<evidence type="ECO:0000259" key="6">
    <source>
        <dbReference type="PROSITE" id="PS50850"/>
    </source>
</evidence>
<name>A0A1F8E5Y4_9BACT</name>
<feature type="transmembrane region" description="Helical" evidence="5">
    <location>
        <begin position="182"/>
        <end position="205"/>
    </location>
</feature>
<evidence type="ECO:0000256" key="4">
    <source>
        <dbReference type="ARBA" id="ARBA00023136"/>
    </source>
</evidence>
<feature type="domain" description="Major facilitator superfamily (MFS) profile" evidence="6">
    <location>
        <begin position="1"/>
        <end position="367"/>
    </location>
</feature>
<feature type="transmembrane region" description="Helical" evidence="5">
    <location>
        <begin position="226"/>
        <end position="244"/>
    </location>
</feature>
<feature type="transmembrane region" description="Helical" evidence="5">
    <location>
        <begin position="264"/>
        <end position="291"/>
    </location>
</feature>
<keyword evidence="4 5" id="KW-0472">Membrane</keyword>
<dbReference type="InterPro" id="IPR053160">
    <property type="entry name" value="MFS_DHA3_Transporter"/>
</dbReference>
<feature type="transmembrane region" description="Helical" evidence="5">
    <location>
        <begin position="115"/>
        <end position="137"/>
    </location>
</feature>
<comment type="caution">
    <text evidence="7">The sequence shown here is derived from an EMBL/GenBank/DDBJ whole genome shotgun (WGS) entry which is preliminary data.</text>
</comment>
<sequence length="367" mass="40023">MLFFLPVLALYFQKDLFTVANVSIIFAVEALASVLFEIPTGAMADIFGRKKTIIVSQAILICAIFFLYLGGNIAMFIIYAILNAFSASLASGTDEAIIYDSLQEENKESYFKKIIGIYGSLWPLGASIGSIIGGYIAKVSLQSTVSISFIPVVIALILTSFLREPFYKKEDHKNILRHMGNAIGVIMRNKQLIILAIASFIMMALGESAHLLTPIFLKFKGIDIEYFGWITALSFGLSSAGFYFSHGVAEKIGDKGSLILTTTLAPIFILIATLLHGFSLVIFFVVAAIFFGIRNPILGHLMNTNIVSSKRATVISINNFIGKLGLVITMPLFGYFAGIYTISVAIQASAMCLLTVPLLFLLLNTTD</sequence>
<protein>
    <recommendedName>
        <fullName evidence="6">Major facilitator superfamily (MFS) profile domain-containing protein</fullName>
    </recommendedName>
</protein>
<feature type="transmembrane region" description="Helical" evidence="5">
    <location>
        <begin position="58"/>
        <end position="82"/>
    </location>
</feature>
<proteinExistence type="predicted"/>
<dbReference type="InterPro" id="IPR005829">
    <property type="entry name" value="Sugar_transporter_CS"/>
</dbReference>
<feature type="transmembrane region" description="Helical" evidence="5">
    <location>
        <begin position="144"/>
        <end position="162"/>
    </location>
</feature>
<dbReference type="PROSITE" id="PS00216">
    <property type="entry name" value="SUGAR_TRANSPORT_1"/>
    <property type="match status" value="1"/>
</dbReference>
<dbReference type="AlphaFoldDB" id="A0A1F8E5Y4"/>
<keyword evidence="3 5" id="KW-1133">Transmembrane helix</keyword>
<organism evidence="7 8">
    <name type="scientific">Candidatus Wolfebacteria bacterium RIFOXYD1_FULL_48_65</name>
    <dbReference type="NCBI Taxonomy" id="1802561"/>
    <lineage>
        <taxon>Bacteria</taxon>
        <taxon>Candidatus Wolfeibacteriota</taxon>
    </lineage>
</organism>
<evidence type="ECO:0000313" key="7">
    <source>
        <dbReference type="EMBL" id="OGM95598.1"/>
    </source>
</evidence>
<dbReference type="Gene3D" id="1.20.1250.20">
    <property type="entry name" value="MFS general substrate transporter like domains"/>
    <property type="match status" value="1"/>
</dbReference>
<gene>
    <name evidence="7" type="ORF">A2610_00650</name>
</gene>
<evidence type="ECO:0000256" key="3">
    <source>
        <dbReference type="ARBA" id="ARBA00022989"/>
    </source>
</evidence>
<evidence type="ECO:0000313" key="8">
    <source>
        <dbReference type="Proteomes" id="UP000179057"/>
    </source>
</evidence>
<keyword evidence="2 5" id="KW-0812">Transmembrane</keyword>
<evidence type="ECO:0000256" key="5">
    <source>
        <dbReference type="SAM" id="Phobius"/>
    </source>
</evidence>
<evidence type="ECO:0000256" key="1">
    <source>
        <dbReference type="ARBA" id="ARBA00004141"/>
    </source>
</evidence>
<reference evidence="7 8" key="1">
    <citation type="journal article" date="2016" name="Nat. Commun.">
        <title>Thousands of microbial genomes shed light on interconnected biogeochemical processes in an aquifer system.</title>
        <authorList>
            <person name="Anantharaman K."/>
            <person name="Brown C.T."/>
            <person name="Hug L.A."/>
            <person name="Sharon I."/>
            <person name="Castelle C.J."/>
            <person name="Probst A.J."/>
            <person name="Thomas B.C."/>
            <person name="Singh A."/>
            <person name="Wilkins M.J."/>
            <person name="Karaoz U."/>
            <person name="Brodie E.L."/>
            <person name="Williams K.H."/>
            <person name="Hubbard S.S."/>
            <person name="Banfield J.F."/>
        </authorList>
    </citation>
    <scope>NUCLEOTIDE SEQUENCE [LARGE SCALE GENOMIC DNA]</scope>
</reference>
<evidence type="ECO:0000256" key="2">
    <source>
        <dbReference type="ARBA" id="ARBA00022692"/>
    </source>
</evidence>
<dbReference type="Pfam" id="PF07690">
    <property type="entry name" value="MFS_1"/>
    <property type="match status" value="1"/>
</dbReference>
<feature type="transmembrane region" description="Helical" evidence="5">
    <location>
        <begin position="312"/>
        <end position="333"/>
    </location>
</feature>
<dbReference type="PROSITE" id="PS50850">
    <property type="entry name" value="MFS"/>
    <property type="match status" value="1"/>
</dbReference>
<dbReference type="PANTHER" id="PTHR23530:SF1">
    <property type="entry name" value="PERMEASE, MAJOR FACILITATOR SUPERFAMILY-RELATED"/>
    <property type="match status" value="1"/>
</dbReference>
<dbReference type="SUPFAM" id="SSF103473">
    <property type="entry name" value="MFS general substrate transporter"/>
    <property type="match status" value="1"/>
</dbReference>
<dbReference type="InterPro" id="IPR020846">
    <property type="entry name" value="MFS_dom"/>
</dbReference>
<dbReference type="InterPro" id="IPR011701">
    <property type="entry name" value="MFS"/>
</dbReference>
<dbReference type="GO" id="GO:0022857">
    <property type="term" value="F:transmembrane transporter activity"/>
    <property type="evidence" value="ECO:0007669"/>
    <property type="project" value="InterPro"/>
</dbReference>
<dbReference type="InterPro" id="IPR036259">
    <property type="entry name" value="MFS_trans_sf"/>
</dbReference>
<dbReference type="GO" id="GO:0016020">
    <property type="term" value="C:membrane"/>
    <property type="evidence" value="ECO:0007669"/>
    <property type="project" value="UniProtKB-SubCell"/>
</dbReference>
<dbReference type="PANTHER" id="PTHR23530">
    <property type="entry name" value="TRANSPORT PROTEIN-RELATED"/>
    <property type="match status" value="1"/>
</dbReference>
<comment type="subcellular location">
    <subcellularLocation>
        <location evidence="1">Membrane</location>
        <topology evidence="1">Multi-pass membrane protein</topology>
    </subcellularLocation>
</comment>
<dbReference type="Proteomes" id="UP000179057">
    <property type="component" value="Unassembled WGS sequence"/>
</dbReference>